<gene>
    <name evidence="1" type="ORF">BD289DRAFT_99673</name>
</gene>
<keyword evidence="2" id="KW-1185">Reference proteome</keyword>
<evidence type="ECO:0000313" key="1">
    <source>
        <dbReference type="EMBL" id="PSS03864.1"/>
    </source>
</evidence>
<dbReference type="EMBL" id="KZ678373">
    <property type="protein sequence ID" value="PSS03864.1"/>
    <property type="molecule type" value="Genomic_DNA"/>
</dbReference>
<dbReference type="Proteomes" id="UP000241462">
    <property type="component" value="Unassembled WGS sequence"/>
</dbReference>
<name>A0A2T3AN86_9PEZI</name>
<proteinExistence type="predicted"/>
<protein>
    <submittedName>
        <fullName evidence="1">Uncharacterized protein</fullName>
    </submittedName>
</protein>
<sequence>MAFVRSLARSWPLEATTTDHHHSLPLSWFLLVTPGYRVASCFEVLLIRRPYTQFSLPSGSPLWTCMHPPTDTASGILVSTIRILLRSVVGELDAADRQREDKTGQPLLARRASAINKFA</sequence>
<dbReference type="InParanoid" id="A0A2T3AN86"/>
<evidence type="ECO:0000313" key="2">
    <source>
        <dbReference type="Proteomes" id="UP000241462"/>
    </source>
</evidence>
<reference evidence="1 2" key="1">
    <citation type="journal article" date="2018" name="Mycol. Prog.">
        <title>Coniella lustricola, a new species from submerged detritus.</title>
        <authorList>
            <person name="Raudabaugh D.B."/>
            <person name="Iturriaga T."/>
            <person name="Carver A."/>
            <person name="Mondo S."/>
            <person name="Pangilinan J."/>
            <person name="Lipzen A."/>
            <person name="He G."/>
            <person name="Amirebrahimi M."/>
            <person name="Grigoriev I.V."/>
            <person name="Miller A.N."/>
        </authorList>
    </citation>
    <scope>NUCLEOTIDE SEQUENCE [LARGE SCALE GENOMIC DNA]</scope>
    <source>
        <strain evidence="1 2">B22-T-1</strain>
    </source>
</reference>
<dbReference type="AlphaFoldDB" id="A0A2T3AN86"/>
<organism evidence="1 2">
    <name type="scientific">Coniella lustricola</name>
    <dbReference type="NCBI Taxonomy" id="2025994"/>
    <lineage>
        <taxon>Eukaryota</taxon>
        <taxon>Fungi</taxon>
        <taxon>Dikarya</taxon>
        <taxon>Ascomycota</taxon>
        <taxon>Pezizomycotina</taxon>
        <taxon>Sordariomycetes</taxon>
        <taxon>Sordariomycetidae</taxon>
        <taxon>Diaporthales</taxon>
        <taxon>Schizoparmaceae</taxon>
        <taxon>Coniella</taxon>
    </lineage>
</organism>
<accession>A0A2T3AN86</accession>